<dbReference type="GeneID" id="103524492"/>
<keyword evidence="4" id="KW-0547">Nucleotide-binding</keyword>
<dbReference type="CDD" id="cd00818">
    <property type="entry name" value="IleRS_core"/>
    <property type="match status" value="1"/>
</dbReference>
<dbReference type="FunFam" id="3.40.50.620:FF:000133">
    <property type="entry name" value="Isoleucyl-tRNA synthetase, cytoplasmic"/>
    <property type="match status" value="1"/>
</dbReference>
<accession>A0A3Q0IHU2</accession>
<keyword evidence="7" id="KW-0030">Aminoacyl-tRNA synthetase</keyword>
<dbReference type="SUPFAM" id="SSF47323">
    <property type="entry name" value="Anticodon-binding domain of a subclass of class I aminoacyl-tRNA synthetases"/>
    <property type="match status" value="1"/>
</dbReference>
<dbReference type="STRING" id="121845.A0A3Q0IHU2"/>
<feature type="domain" description="Aminoacyl-tRNA synthetase class Ia" evidence="10">
    <location>
        <begin position="115"/>
        <end position="420"/>
    </location>
</feature>
<dbReference type="AlphaFoldDB" id="A0A3Q0IHU2"/>
<evidence type="ECO:0000259" key="10">
    <source>
        <dbReference type="Pfam" id="PF00133"/>
    </source>
</evidence>
<name>A0A3Q0IHU2_DIACI</name>
<dbReference type="InterPro" id="IPR013155">
    <property type="entry name" value="M/V/L/I-tRNA-synth_anticd-bd"/>
</dbReference>
<dbReference type="Pfam" id="PF23567">
    <property type="entry name" value="Ubiquitin_IARS1"/>
    <property type="match status" value="1"/>
</dbReference>
<dbReference type="PANTHER" id="PTHR42780:SF1">
    <property type="entry name" value="ISOLEUCINE--TRNA LIGASE, CYTOPLASMIC"/>
    <property type="match status" value="1"/>
</dbReference>
<feature type="domain" description="Methionyl/Valyl/Leucyl/Isoleucyl-tRNA synthetase anticodon-binding" evidence="11">
    <location>
        <begin position="471"/>
        <end position="621"/>
    </location>
</feature>
<dbReference type="InterPro" id="IPR009080">
    <property type="entry name" value="tRNAsynth_Ia_anticodon-bd"/>
</dbReference>
<dbReference type="GO" id="GO:0005524">
    <property type="term" value="F:ATP binding"/>
    <property type="evidence" value="ECO:0007669"/>
    <property type="project" value="UniProtKB-KW"/>
</dbReference>
<feature type="domain" description="Isoleucine--tRNA ligase cytoplasmic ubiquitin-like" evidence="12">
    <location>
        <begin position="742"/>
        <end position="827"/>
    </location>
</feature>
<reference evidence="14" key="1">
    <citation type="submission" date="2025-08" db="UniProtKB">
        <authorList>
            <consortium name="RefSeq"/>
        </authorList>
    </citation>
    <scope>IDENTIFICATION</scope>
</reference>
<dbReference type="Gene3D" id="3.90.740.10">
    <property type="entry name" value="Valyl/Leucyl/Isoleucyl-tRNA synthetase, editing domain"/>
    <property type="match status" value="1"/>
</dbReference>
<dbReference type="KEGG" id="dci:103524492"/>
<dbReference type="Proteomes" id="UP000079169">
    <property type="component" value="Unplaced"/>
</dbReference>
<dbReference type="Pfam" id="PF00133">
    <property type="entry name" value="tRNA-synt_1"/>
    <property type="match status" value="1"/>
</dbReference>
<evidence type="ECO:0000259" key="11">
    <source>
        <dbReference type="Pfam" id="PF08264"/>
    </source>
</evidence>
<dbReference type="GO" id="GO:0006428">
    <property type="term" value="P:isoleucyl-tRNA aminoacylation"/>
    <property type="evidence" value="ECO:0007669"/>
    <property type="project" value="InterPro"/>
</dbReference>
<dbReference type="Pfam" id="PF08264">
    <property type="entry name" value="Anticodon_1"/>
    <property type="match status" value="1"/>
</dbReference>
<dbReference type="Gene3D" id="3.40.50.620">
    <property type="entry name" value="HUPs"/>
    <property type="match status" value="1"/>
</dbReference>
<dbReference type="InterPro" id="IPR002301">
    <property type="entry name" value="Ile-tRNA-ligase"/>
</dbReference>
<dbReference type="Gene3D" id="1.10.730.10">
    <property type="entry name" value="Isoleucyl-tRNA Synthetase, Domain 1"/>
    <property type="match status" value="1"/>
</dbReference>
<evidence type="ECO:0000256" key="4">
    <source>
        <dbReference type="ARBA" id="ARBA00022741"/>
    </source>
</evidence>
<protein>
    <recommendedName>
        <fullName evidence="2">isoleucine--tRNA ligase</fullName>
        <ecNumber evidence="2">6.1.1.5</ecNumber>
    </recommendedName>
    <alternativeName>
        <fullName evidence="8">Isoleucyl-tRNA synthetase</fullName>
    </alternativeName>
</protein>
<evidence type="ECO:0000256" key="7">
    <source>
        <dbReference type="ARBA" id="ARBA00023146"/>
    </source>
</evidence>
<evidence type="ECO:0000256" key="6">
    <source>
        <dbReference type="ARBA" id="ARBA00022917"/>
    </source>
</evidence>
<evidence type="ECO:0000313" key="13">
    <source>
        <dbReference type="Proteomes" id="UP000079169"/>
    </source>
</evidence>
<keyword evidence="6" id="KW-0648">Protein biosynthesis</keyword>
<evidence type="ECO:0000256" key="5">
    <source>
        <dbReference type="ARBA" id="ARBA00022840"/>
    </source>
</evidence>
<dbReference type="PANTHER" id="PTHR42780">
    <property type="entry name" value="SOLEUCYL-TRNA SYNTHETASE"/>
    <property type="match status" value="1"/>
</dbReference>
<evidence type="ECO:0000256" key="2">
    <source>
        <dbReference type="ARBA" id="ARBA00013165"/>
    </source>
</evidence>
<dbReference type="PaxDb" id="121845-A0A3Q0IHU2"/>
<dbReference type="InterPro" id="IPR002300">
    <property type="entry name" value="aa-tRNA-synth_Ia"/>
</dbReference>
<dbReference type="FunFam" id="1.10.730.10:FF:000004">
    <property type="entry name" value="Isoleucyl-tRNA synthetase, cytoplasmic"/>
    <property type="match status" value="1"/>
</dbReference>
<gene>
    <name evidence="14" type="primary">LOC103524492</name>
</gene>
<dbReference type="GO" id="GO:0004822">
    <property type="term" value="F:isoleucine-tRNA ligase activity"/>
    <property type="evidence" value="ECO:0007669"/>
    <property type="project" value="UniProtKB-EC"/>
</dbReference>
<evidence type="ECO:0000256" key="9">
    <source>
        <dbReference type="ARBA" id="ARBA00048359"/>
    </source>
</evidence>
<evidence type="ECO:0000313" key="14">
    <source>
        <dbReference type="RefSeq" id="XP_026675682.1"/>
    </source>
</evidence>
<dbReference type="PRINTS" id="PR00984">
    <property type="entry name" value="TRNASYNTHILE"/>
</dbReference>
<dbReference type="SUPFAM" id="SSF50677">
    <property type="entry name" value="ValRS/IleRS/LeuRS editing domain"/>
    <property type="match status" value="1"/>
</dbReference>
<dbReference type="CDD" id="cd07961">
    <property type="entry name" value="Anticodon_Ia_Ile_ABEc"/>
    <property type="match status" value="1"/>
</dbReference>
<dbReference type="GO" id="GO:0002161">
    <property type="term" value="F:aminoacyl-tRNA deacylase activity"/>
    <property type="evidence" value="ECO:0007669"/>
    <property type="project" value="InterPro"/>
</dbReference>
<dbReference type="GO" id="GO:0000049">
    <property type="term" value="F:tRNA binding"/>
    <property type="evidence" value="ECO:0007669"/>
    <property type="project" value="InterPro"/>
</dbReference>
<keyword evidence="3" id="KW-0436">Ligase</keyword>
<evidence type="ECO:0000256" key="1">
    <source>
        <dbReference type="ARBA" id="ARBA00005594"/>
    </source>
</evidence>
<dbReference type="SUPFAM" id="SSF52374">
    <property type="entry name" value="Nucleotidylyl transferase"/>
    <property type="match status" value="1"/>
</dbReference>
<evidence type="ECO:0000256" key="3">
    <source>
        <dbReference type="ARBA" id="ARBA00022598"/>
    </source>
</evidence>
<comment type="catalytic activity">
    <reaction evidence="9">
        <text>tRNA(Ile) + L-isoleucine + ATP = L-isoleucyl-tRNA(Ile) + AMP + diphosphate</text>
        <dbReference type="Rhea" id="RHEA:11060"/>
        <dbReference type="Rhea" id="RHEA-COMP:9666"/>
        <dbReference type="Rhea" id="RHEA-COMP:9695"/>
        <dbReference type="ChEBI" id="CHEBI:30616"/>
        <dbReference type="ChEBI" id="CHEBI:33019"/>
        <dbReference type="ChEBI" id="CHEBI:58045"/>
        <dbReference type="ChEBI" id="CHEBI:78442"/>
        <dbReference type="ChEBI" id="CHEBI:78528"/>
        <dbReference type="ChEBI" id="CHEBI:456215"/>
        <dbReference type="EC" id="6.1.1.5"/>
    </reaction>
</comment>
<dbReference type="InterPro" id="IPR057033">
    <property type="entry name" value="Ubiquitin_IARS1"/>
</dbReference>
<comment type="similarity">
    <text evidence="1">Belongs to the class-I aminoacyl-tRNA synthetase family.</text>
</comment>
<sequence>ITKLNFLFSVAVVVNFPLESDPSVSLVAWTTTPWTLPSNLALCVNPTANYVKVKDKSNGNVYILMQSRLETLFKKEEEYEILDSFQGSTLKGLQYQPLFPYFKHVTSAFRVLTDTYVTEESGTGVVHQAPYFGEDDYRVCLAGGVITRDQEIVCPVDASGCFTAPVSHFLGLYVKDADKPIIKHLKEQSRLVSAGSVKHSYPFCWRSDTPLIYKAVPSWFIRVQHMNQDLLKCNSDTYWVPEFVKEKRFGNWLREARDWAISRNRYWGTPIPLWVSDDGEEIVCVGSIAELHRLSGISVEKDLHRESVDSVTIPSVRPGKPPLRRVPEVFDCWFESGSMPYAQLHFPFDNRRDFDDRFPADFIAEGIDQTRGWFYTLLVISTALFNKPPFKNLIANGLVLSSDGQKMSKSKKNYPDPMEVRGRLCPVHVWEPVHVWSVCLILKEKVLLANDAEEKLSFQYNEAEGSTNIMDAWIISFSESLIEFVRKEMAAYRLYTVVPRLVLFIDNLTNWYVRMNRRRLKGEGGPADCKVALNSLTKVLFTMVRVMAPYTPFLCEHLYQNLRHLTGRLERSIHFIMMPQPNRGIIDQEIERSVKRMQSVVELGRVIRERVTIPIKYPLREAVVIHNDAQCLQEIRTLESYILQELNVRTVTFSTDKQKYGVSLRAEPDHKTLGARLKTAFKPITQAIKVSSEPDHKTLGARLKTAFKPITQAIKFFVFYFQLKGSNLKLIITKSGGEPTVQPNCRYVNVVLSNMDPGYGVKGHEASLFLENPQGQNVLTLDQLKREVEILFGIYGRQFSLTTPDGAVVTESNLTTLHQNTLLVRKVSVDGDVGNTGDTVYSSAVYSK</sequence>
<proteinExistence type="inferred from homology"/>
<evidence type="ECO:0000256" key="8">
    <source>
        <dbReference type="ARBA" id="ARBA00032665"/>
    </source>
</evidence>
<keyword evidence="13" id="KW-1185">Reference proteome</keyword>
<keyword evidence="5" id="KW-0067">ATP-binding</keyword>
<organism evidence="13 14">
    <name type="scientific">Diaphorina citri</name>
    <name type="common">Asian citrus psyllid</name>
    <dbReference type="NCBI Taxonomy" id="121845"/>
    <lineage>
        <taxon>Eukaryota</taxon>
        <taxon>Metazoa</taxon>
        <taxon>Ecdysozoa</taxon>
        <taxon>Arthropoda</taxon>
        <taxon>Hexapoda</taxon>
        <taxon>Insecta</taxon>
        <taxon>Pterygota</taxon>
        <taxon>Neoptera</taxon>
        <taxon>Paraneoptera</taxon>
        <taxon>Hemiptera</taxon>
        <taxon>Sternorrhyncha</taxon>
        <taxon>Psylloidea</taxon>
        <taxon>Psyllidae</taxon>
        <taxon>Diaphorininae</taxon>
        <taxon>Diaphorina</taxon>
    </lineage>
</organism>
<dbReference type="RefSeq" id="XP_026675682.1">
    <property type="nucleotide sequence ID" value="XM_026819881.1"/>
</dbReference>
<dbReference type="InterPro" id="IPR023586">
    <property type="entry name" value="Ile-tRNA-ligase_type2"/>
</dbReference>
<dbReference type="InterPro" id="IPR009008">
    <property type="entry name" value="Val/Leu/Ile-tRNA-synth_edit"/>
</dbReference>
<dbReference type="InterPro" id="IPR033709">
    <property type="entry name" value="Anticodon_Ile_ABEc"/>
</dbReference>
<evidence type="ECO:0000259" key="12">
    <source>
        <dbReference type="Pfam" id="PF23567"/>
    </source>
</evidence>
<dbReference type="InterPro" id="IPR014729">
    <property type="entry name" value="Rossmann-like_a/b/a_fold"/>
</dbReference>
<dbReference type="EC" id="6.1.1.5" evidence="2"/>
<feature type="non-terminal residue" evidence="14">
    <location>
        <position position="1"/>
    </location>
</feature>